<comment type="caution">
    <text evidence="1">The sequence shown here is derived from an EMBL/GenBank/DDBJ whole genome shotgun (WGS) entry which is preliminary data.</text>
</comment>
<proteinExistence type="predicted"/>
<protein>
    <submittedName>
        <fullName evidence="1">Uncharacterized protein</fullName>
    </submittedName>
</protein>
<dbReference type="Proteomes" id="UP000178735">
    <property type="component" value="Unassembled WGS sequence"/>
</dbReference>
<dbReference type="EMBL" id="MGFH01000072">
    <property type="protein sequence ID" value="OGM06259.1"/>
    <property type="molecule type" value="Genomic_DNA"/>
</dbReference>
<sequence length="77" mass="8585">MSDKVDGGRKFSDGRSKALIPASAAGALAAAQTQKNKIDKSQTFIRKVLICIYGTKNKRIMNRLYLDNRNKITKNKN</sequence>
<evidence type="ECO:0000313" key="1">
    <source>
        <dbReference type="EMBL" id="OGM06259.1"/>
    </source>
</evidence>
<dbReference type="AlphaFoldDB" id="A0A1F7WUY5"/>
<dbReference type="STRING" id="1817813.A2008_11555"/>
<gene>
    <name evidence="1" type="ORF">A2008_11555</name>
</gene>
<organism evidence="1 2">
    <name type="scientific">Candidatus Wallbacteria bacterium GWC2_49_35</name>
    <dbReference type="NCBI Taxonomy" id="1817813"/>
    <lineage>
        <taxon>Bacteria</taxon>
        <taxon>Candidatus Walliibacteriota</taxon>
    </lineage>
</organism>
<reference evidence="1 2" key="1">
    <citation type="journal article" date="2016" name="Nat. Commun.">
        <title>Thousands of microbial genomes shed light on interconnected biogeochemical processes in an aquifer system.</title>
        <authorList>
            <person name="Anantharaman K."/>
            <person name="Brown C.T."/>
            <person name="Hug L.A."/>
            <person name="Sharon I."/>
            <person name="Castelle C.J."/>
            <person name="Probst A.J."/>
            <person name="Thomas B.C."/>
            <person name="Singh A."/>
            <person name="Wilkins M.J."/>
            <person name="Karaoz U."/>
            <person name="Brodie E.L."/>
            <person name="Williams K.H."/>
            <person name="Hubbard S.S."/>
            <person name="Banfield J.F."/>
        </authorList>
    </citation>
    <scope>NUCLEOTIDE SEQUENCE [LARGE SCALE GENOMIC DNA]</scope>
</reference>
<name>A0A1F7WUY5_9BACT</name>
<evidence type="ECO:0000313" key="2">
    <source>
        <dbReference type="Proteomes" id="UP000178735"/>
    </source>
</evidence>
<accession>A0A1F7WUY5</accession>